<keyword evidence="3 7" id="KW-0812">Transmembrane</keyword>
<comment type="domain">
    <text evidence="7">The DHHC domain is required for palmitoyltransferase activity.</text>
</comment>
<dbReference type="InterPro" id="IPR039859">
    <property type="entry name" value="PFA4/ZDH16/20/ERF2-like"/>
</dbReference>
<feature type="transmembrane region" description="Helical" evidence="7">
    <location>
        <begin position="26"/>
        <end position="51"/>
    </location>
</feature>
<evidence type="ECO:0000313" key="12">
    <source>
        <dbReference type="Proteomes" id="UP000018208"/>
    </source>
</evidence>
<keyword evidence="6 7" id="KW-0012">Acyltransferase</keyword>
<evidence type="ECO:0000256" key="2">
    <source>
        <dbReference type="ARBA" id="ARBA00022679"/>
    </source>
</evidence>
<sequence>MTKFIQILFCTEQCKKLSQNHRSRKYLKLFTLLAVSLLFCINLVGVIVQFFYLKQHIFSGILFGVYCYLMLLSAVNYFMTAFLDPGSISRDAPQLDRSCVLCQKIKPMRSHHCSQCQKCILKMDHHCPWVQQCVGYNNYGQFFTLMLFSSFTMIYSFIVMLIQLLLQIFYFKVQIGQSLVFIIISTISLVITGCFGFITSKLFFFHVHLIKRNLTTIEFYELQAAKKLDSETINYYDKGHKSNFREIIPYPVLMFIPGCRIKPLYNPYFSFDYRTNRELKSQVQVHEKRPVSQQTMNADTQLNKTDNNQRRKVLPPIRKLDETKTLSLDIETQVTNYTGQILPSSIQQ</sequence>
<keyword evidence="2 7" id="KW-0808">Transferase</keyword>
<feature type="compositionally biased region" description="Polar residues" evidence="8">
    <location>
        <begin position="291"/>
        <end position="306"/>
    </location>
</feature>
<evidence type="ECO:0000259" key="9">
    <source>
        <dbReference type="Pfam" id="PF01529"/>
    </source>
</evidence>
<accession>V6LNJ8</accession>
<proteinExistence type="inferred from homology"/>
<protein>
    <recommendedName>
        <fullName evidence="7">Palmitoyltransferase</fullName>
        <ecNumber evidence="7">2.3.1.225</ecNumber>
    </recommendedName>
</protein>
<feature type="transmembrane region" description="Helical" evidence="7">
    <location>
        <begin position="142"/>
        <end position="166"/>
    </location>
</feature>
<dbReference type="EMBL" id="KI546083">
    <property type="protein sequence ID" value="EST46247.1"/>
    <property type="molecule type" value="Genomic_DNA"/>
</dbReference>
<comment type="catalytic activity">
    <reaction evidence="7">
        <text>L-cysteinyl-[protein] + hexadecanoyl-CoA = S-hexadecanoyl-L-cysteinyl-[protein] + CoA</text>
        <dbReference type="Rhea" id="RHEA:36683"/>
        <dbReference type="Rhea" id="RHEA-COMP:10131"/>
        <dbReference type="Rhea" id="RHEA-COMP:11032"/>
        <dbReference type="ChEBI" id="CHEBI:29950"/>
        <dbReference type="ChEBI" id="CHEBI:57287"/>
        <dbReference type="ChEBI" id="CHEBI:57379"/>
        <dbReference type="ChEBI" id="CHEBI:74151"/>
        <dbReference type="EC" id="2.3.1.225"/>
    </reaction>
</comment>
<dbReference type="GO" id="GO:0016020">
    <property type="term" value="C:membrane"/>
    <property type="evidence" value="ECO:0007669"/>
    <property type="project" value="UniProtKB-SubCell"/>
</dbReference>
<evidence type="ECO:0000313" key="11">
    <source>
        <dbReference type="EMBL" id="KAH0573575.1"/>
    </source>
</evidence>
<comment type="similarity">
    <text evidence="7">Belongs to the DHHC palmitoyltransferase family.</text>
</comment>
<evidence type="ECO:0000256" key="5">
    <source>
        <dbReference type="ARBA" id="ARBA00023136"/>
    </source>
</evidence>
<evidence type="ECO:0000256" key="8">
    <source>
        <dbReference type="SAM" id="MobiDB-lite"/>
    </source>
</evidence>
<reference evidence="11" key="2">
    <citation type="submission" date="2020-12" db="EMBL/GenBank/DDBJ databases">
        <title>New Spironucleus salmonicida genome in near-complete chromosomes.</title>
        <authorList>
            <person name="Xu F."/>
            <person name="Kurt Z."/>
            <person name="Jimenez-Gonzalez A."/>
            <person name="Astvaldsson A."/>
            <person name="Andersson J.O."/>
            <person name="Svard S.G."/>
        </authorList>
    </citation>
    <scope>NUCLEOTIDE SEQUENCE</scope>
    <source>
        <strain evidence="11">ATCC 50377</strain>
    </source>
</reference>
<dbReference type="EC" id="2.3.1.225" evidence="7"/>
<dbReference type="VEuPathDB" id="GiardiaDB:SS50377_23509"/>
<dbReference type="PANTHER" id="PTHR12246">
    <property type="entry name" value="PALMITOYLTRANSFERASE ZDHHC16"/>
    <property type="match status" value="1"/>
</dbReference>
<evidence type="ECO:0000256" key="3">
    <source>
        <dbReference type="ARBA" id="ARBA00022692"/>
    </source>
</evidence>
<evidence type="ECO:0000256" key="6">
    <source>
        <dbReference type="ARBA" id="ARBA00023315"/>
    </source>
</evidence>
<keyword evidence="4 7" id="KW-1133">Transmembrane helix</keyword>
<dbReference type="OrthoDB" id="9909019at2759"/>
<keyword evidence="12" id="KW-1185">Reference proteome</keyword>
<reference evidence="10 11" key="1">
    <citation type="journal article" date="2014" name="PLoS Genet.">
        <title>The Genome of Spironucleus salmonicida Highlights a Fish Pathogen Adapted to Fluctuating Environments.</title>
        <authorList>
            <person name="Xu F."/>
            <person name="Jerlstrom-Hultqvist J."/>
            <person name="Einarsson E."/>
            <person name="Astvaldsson A."/>
            <person name="Svard S.G."/>
            <person name="Andersson J.O."/>
        </authorList>
    </citation>
    <scope>NUCLEOTIDE SEQUENCE</scope>
    <source>
        <strain evidence="11">ATCC 50377</strain>
    </source>
</reference>
<evidence type="ECO:0000313" key="10">
    <source>
        <dbReference type="EMBL" id="EST46247.1"/>
    </source>
</evidence>
<dbReference type="GO" id="GO:0019706">
    <property type="term" value="F:protein-cysteine S-palmitoyltransferase activity"/>
    <property type="evidence" value="ECO:0007669"/>
    <property type="project" value="UniProtKB-EC"/>
</dbReference>
<comment type="subcellular location">
    <subcellularLocation>
        <location evidence="1">Membrane</location>
        <topology evidence="1">Multi-pass membrane protein</topology>
    </subcellularLocation>
</comment>
<evidence type="ECO:0000256" key="4">
    <source>
        <dbReference type="ARBA" id="ARBA00022989"/>
    </source>
</evidence>
<feature type="region of interest" description="Disordered" evidence="8">
    <location>
        <begin position="289"/>
        <end position="312"/>
    </location>
</feature>
<feature type="transmembrane region" description="Helical" evidence="7">
    <location>
        <begin position="57"/>
        <end position="79"/>
    </location>
</feature>
<feature type="transmembrane region" description="Helical" evidence="7">
    <location>
        <begin position="178"/>
        <end position="204"/>
    </location>
</feature>
<dbReference type="Pfam" id="PF01529">
    <property type="entry name" value="DHHC"/>
    <property type="match status" value="1"/>
</dbReference>
<evidence type="ECO:0000256" key="7">
    <source>
        <dbReference type="RuleBase" id="RU079119"/>
    </source>
</evidence>
<feature type="domain" description="Palmitoyltransferase DHHC" evidence="9">
    <location>
        <begin position="97"/>
        <end position="221"/>
    </location>
</feature>
<dbReference type="EMBL" id="AUWU02000004">
    <property type="protein sequence ID" value="KAH0573575.1"/>
    <property type="molecule type" value="Genomic_DNA"/>
</dbReference>
<keyword evidence="5 7" id="KW-0472">Membrane</keyword>
<organism evidence="10">
    <name type="scientific">Spironucleus salmonicida</name>
    <dbReference type="NCBI Taxonomy" id="348837"/>
    <lineage>
        <taxon>Eukaryota</taxon>
        <taxon>Metamonada</taxon>
        <taxon>Diplomonadida</taxon>
        <taxon>Hexamitidae</taxon>
        <taxon>Hexamitinae</taxon>
        <taxon>Spironucleus</taxon>
    </lineage>
</organism>
<name>V6LNJ8_9EUKA</name>
<dbReference type="InterPro" id="IPR001594">
    <property type="entry name" value="Palmitoyltrfase_DHHC"/>
</dbReference>
<dbReference type="Proteomes" id="UP000018208">
    <property type="component" value="Unassembled WGS sequence"/>
</dbReference>
<evidence type="ECO:0000256" key="1">
    <source>
        <dbReference type="ARBA" id="ARBA00004141"/>
    </source>
</evidence>
<dbReference type="PROSITE" id="PS50216">
    <property type="entry name" value="DHHC"/>
    <property type="match status" value="1"/>
</dbReference>
<gene>
    <name evidence="10" type="ORF">SS50377_13843</name>
    <name evidence="11" type="ORF">SS50377_23509</name>
</gene>
<dbReference type="AlphaFoldDB" id="V6LNJ8"/>